<organism evidence="1 2">
    <name type="scientific">Araneus ventricosus</name>
    <name type="common">Orbweaver spider</name>
    <name type="synonym">Epeira ventricosa</name>
    <dbReference type="NCBI Taxonomy" id="182803"/>
    <lineage>
        <taxon>Eukaryota</taxon>
        <taxon>Metazoa</taxon>
        <taxon>Ecdysozoa</taxon>
        <taxon>Arthropoda</taxon>
        <taxon>Chelicerata</taxon>
        <taxon>Arachnida</taxon>
        <taxon>Araneae</taxon>
        <taxon>Araneomorphae</taxon>
        <taxon>Entelegynae</taxon>
        <taxon>Araneoidea</taxon>
        <taxon>Araneidae</taxon>
        <taxon>Araneus</taxon>
    </lineage>
</organism>
<sequence>MAKASTDRKVDIAPDVYNCNSAHTFTYSFILRNRGKRGQWTFREEFRTRCESSPSSWSFEMIFHKVEANGKVFFPATLTRTDSAPNVVDVLVNPQIYDDFGNIFTSSWVLKGEGVRGGDVLEKALEGYFSNIEEGFCFILELRVQIFIFVTSCHSPSTV</sequence>
<name>A0A4Y2M5L8_ARAVE</name>
<protein>
    <recommendedName>
        <fullName evidence="3">MATH domain-containing protein</fullName>
    </recommendedName>
</protein>
<accession>A0A4Y2M5L8</accession>
<gene>
    <name evidence="1" type="ORF">AVEN_171314_1</name>
</gene>
<reference evidence="1 2" key="1">
    <citation type="journal article" date="2019" name="Sci. Rep.">
        <title>Orb-weaving spider Araneus ventricosus genome elucidates the spidroin gene catalogue.</title>
        <authorList>
            <person name="Kono N."/>
            <person name="Nakamura H."/>
            <person name="Ohtoshi R."/>
            <person name="Moran D.A.P."/>
            <person name="Shinohara A."/>
            <person name="Yoshida Y."/>
            <person name="Fujiwara M."/>
            <person name="Mori M."/>
            <person name="Tomita M."/>
            <person name="Arakawa K."/>
        </authorList>
    </citation>
    <scope>NUCLEOTIDE SEQUENCE [LARGE SCALE GENOMIC DNA]</scope>
</reference>
<keyword evidence="2" id="KW-1185">Reference proteome</keyword>
<dbReference type="EMBL" id="BGPR01006772">
    <property type="protein sequence ID" value="GBN21730.1"/>
    <property type="molecule type" value="Genomic_DNA"/>
</dbReference>
<comment type="caution">
    <text evidence="1">The sequence shown here is derived from an EMBL/GenBank/DDBJ whole genome shotgun (WGS) entry which is preliminary data.</text>
</comment>
<proteinExistence type="predicted"/>
<evidence type="ECO:0000313" key="1">
    <source>
        <dbReference type="EMBL" id="GBN21730.1"/>
    </source>
</evidence>
<evidence type="ECO:0000313" key="2">
    <source>
        <dbReference type="Proteomes" id="UP000499080"/>
    </source>
</evidence>
<dbReference type="Proteomes" id="UP000499080">
    <property type="component" value="Unassembled WGS sequence"/>
</dbReference>
<dbReference type="AlphaFoldDB" id="A0A4Y2M5L8"/>
<evidence type="ECO:0008006" key="3">
    <source>
        <dbReference type="Google" id="ProtNLM"/>
    </source>
</evidence>